<reference evidence="1 2" key="1">
    <citation type="journal article" date="2021" name="Elife">
        <title>Chloroplast acquisition without the gene transfer in kleptoplastic sea slugs, Plakobranchus ocellatus.</title>
        <authorList>
            <person name="Maeda T."/>
            <person name="Takahashi S."/>
            <person name="Yoshida T."/>
            <person name="Shimamura S."/>
            <person name="Takaki Y."/>
            <person name="Nagai Y."/>
            <person name="Toyoda A."/>
            <person name="Suzuki Y."/>
            <person name="Arimoto A."/>
            <person name="Ishii H."/>
            <person name="Satoh N."/>
            <person name="Nishiyama T."/>
            <person name="Hasebe M."/>
            <person name="Maruyama T."/>
            <person name="Minagawa J."/>
            <person name="Obokata J."/>
            <person name="Shigenobu S."/>
        </authorList>
    </citation>
    <scope>NUCLEOTIDE SEQUENCE [LARGE SCALE GENOMIC DNA]</scope>
</reference>
<dbReference type="AlphaFoldDB" id="A0AAV3Z1B3"/>
<name>A0AAV3Z1B3_9GAST</name>
<accession>A0AAV3Z1B3</accession>
<keyword evidence="2" id="KW-1185">Reference proteome</keyword>
<comment type="caution">
    <text evidence="1">The sequence shown here is derived from an EMBL/GenBank/DDBJ whole genome shotgun (WGS) entry which is preliminary data.</text>
</comment>
<dbReference type="InterPro" id="IPR011992">
    <property type="entry name" value="EF-hand-dom_pair"/>
</dbReference>
<dbReference type="Proteomes" id="UP000735302">
    <property type="component" value="Unassembled WGS sequence"/>
</dbReference>
<gene>
    <name evidence="1" type="ORF">PoB_001469400</name>
</gene>
<proteinExistence type="predicted"/>
<evidence type="ECO:0000313" key="1">
    <source>
        <dbReference type="EMBL" id="GFN88188.1"/>
    </source>
</evidence>
<protein>
    <recommendedName>
        <fullName evidence="3">EF-hand domain-containing protein</fullName>
    </recommendedName>
</protein>
<evidence type="ECO:0008006" key="3">
    <source>
        <dbReference type="Google" id="ProtNLM"/>
    </source>
</evidence>
<dbReference type="SUPFAM" id="SSF47473">
    <property type="entry name" value="EF-hand"/>
    <property type="match status" value="1"/>
</dbReference>
<sequence length="130" mass="15088">MRLHRIPNQPGLSAYQDTIDFDEFCRLYCKFSEAEQERKEAVASSIEKLFPTSDGQPVSLRKVENLLMKLQKPDLSMRLVREKSDLGQDDVRRLVKAMDRDGNGLISKNGKDSLVNRVTVRRQRCLWSYL</sequence>
<dbReference type="EMBL" id="BLXT01001845">
    <property type="protein sequence ID" value="GFN88188.1"/>
    <property type="molecule type" value="Genomic_DNA"/>
</dbReference>
<evidence type="ECO:0000313" key="2">
    <source>
        <dbReference type="Proteomes" id="UP000735302"/>
    </source>
</evidence>
<dbReference type="Gene3D" id="1.10.238.10">
    <property type="entry name" value="EF-hand"/>
    <property type="match status" value="1"/>
</dbReference>
<organism evidence="1 2">
    <name type="scientific">Plakobranchus ocellatus</name>
    <dbReference type="NCBI Taxonomy" id="259542"/>
    <lineage>
        <taxon>Eukaryota</taxon>
        <taxon>Metazoa</taxon>
        <taxon>Spiralia</taxon>
        <taxon>Lophotrochozoa</taxon>
        <taxon>Mollusca</taxon>
        <taxon>Gastropoda</taxon>
        <taxon>Heterobranchia</taxon>
        <taxon>Euthyneura</taxon>
        <taxon>Panpulmonata</taxon>
        <taxon>Sacoglossa</taxon>
        <taxon>Placobranchoidea</taxon>
        <taxon>Plakobranchidae</taxon>
        <taxon>Plakobranchus</taxon>
    </lineage>
</organism>